<sequence>MKDYILVNHITTRHLSYSYIFQTFKKQRGVERKDTNFGSKHIHVEKLSCSRFNRVGLLFSY</sequence>
<dbReference type="AlphaFoldDB" id="A0A0V0H3A7"/>
<name>A0A0V0H3A7_SOLCH</name>
<reference evidence="1" key="1">
    <citation type="submission" date="2015-12" db="EMBL/GenBank/DDBJ databases">
        <title>Gene expression during late stages of embryo sac development: a critical building block for successful pollen-pistil interactions.</title>
        <authorList>
            <person name="Liu Y."/>
            <person name="Joly V."/>
            <person name="Sabar M."/>
            <person name="Matton D.P."/>
        </authorList>
    </citation>
    <scope>NUCLEOTIDE SEQUENCE</scope>
</reference>
<dbReference type="EMBL" id="GEDG01026326">
    <property type="protein sequence ID" value="JAP14611.1"/>
    <property type="molecule type" value="Transcribed_RNA"/>
</dbReference>
<organism evidence="1">
    <name type="scientific">Solanum chacoense</name>
    <name type="common">Chaco potato</name>
    <dbReference type="NCBI Taxonomy" id="4108"/>
    <lineage>
        <taxon>Eukaryota</taxon>
        <taxon>Viridiplantae</taxon>
        <taxon>Streptophyta</taxon>
        <taxon>Embryophyta</taxon>
        <taxon>Tracheophyta</taxon>
        <taxon>Spermatophyta</taxon>
        <taxon>Magnoliopsida</taxon>
        <taxon>eudicotyledons</taxon>
        <taxon>Gunneridae</taxon>
        <taxon>Pentapetalae</taxon>
        <taxon>asterids</taxon>
        <taxon>lamiids</taxon>
        <taxon>Solanales</taxon>
        <taxon>Solanaceae</taxon>
        <taxon>Solanoideae</taxon>
        <taxon>Solaneae</taxon>
        <taxon>Solanum</taxon>
    </lineage>
</organism>
<protein>
    <submittedName>
        <fullName evidence="1">Putative ovule protein</fullName>
    </submittedName>
</protein>
<accession>A0A0V0H3A7</accession>
<proteinExistence type="predicted"/>
<evidence type="ECO:0000313" key="1">
    <source>
        <dbReference type="EMBL" id="JAP14611.1"/>
    </source>
</evidence>